<keyword evidence="1 3" id="KW-0378">Hydrolase</keyword>
<sequence length="284" mass="31439">MPYTDRFITVEGRQVAYVDEGPRDAAVPVVLLHGGGFDHAELTWRLTTRDLRDRFRLVVPDIPGYGRSPGFDGPHDLPRLGRWLVAFLDAMELQTVDISGVSMGGGMALWLALEHPERVRKLVPVGSYGLMQRVPLHRLAHFVARSGLSSVIYSGAAQSPMLARLGLGASYGKRQRVTPRAVAELMAVARDQRQRRTFDAFLEAEMDANGLKSDLSAQLSRLSQPTLLVHGAADRVVPVRHARAAVPKIADVRYLELPTGHWPMRERPDLFNPELARFLDPSGA</sequence>
<dbReference type="Proteomes" id="UP000642488">
    <property type="component" value="Unassembled WGS sequence"/>
</dbReference>
<reference evidence="3" key="1">
    <citation type="submission" date="2020-12" db="EMBL/GenBank/DDBJ databases">
        <title>Bacterial taxonomy.</title>
        <authorList>
            <person name="Pan X."/>
        </authorList>
    </citation>
    <scope>NUCLEOTIDE SEQUENCE</scope>
    <source>
        <strain evidence="3">KCTC 52957</strain>
    </source>
</reference>
<evidence type="ECO:0000313" key="3">
    <source>
        <dbReference type="EMBL" id="MBJ3762912.1"/>
    </source>
</evidence>
<dbReference type="InterPro" id="IPR000639">
    <property type="entry name" value="Epox_hydrolase-like"/>
</dbReference>
<dbReference type="Gene3D" id="3.40.50.1820">
    <property type="entry name" value="alpha/beta hydrolase"/>
    <property type="match status" value="1"/>
</dbReference>
<dbReference type="AlphaFoldDB" id="A0A934IGY6"/>
<accession>A0A934IGY6</accession>
<dbReference type="SUPFAM" id="SSF53474">
    <property type="entry name" value="alpha/beta-Hydrolases"/>
    <property type="match status" value="1"/>
</dbReference>
<dbReference type="InterPro" id="IPR000073">
    <property type="entry name" value="AB_hydrolase_1"/>
</dbReference>
<comment type="caution">
    <text evidence="3">The sequence shown here is derived from an EMBL/GenBank/DDBJ whole genome shotgun (WGS) entry which is preliminary data.</text>
</comment>
<dbReference type="Pfam" id="PF00561">
    <property type="entry name" value="Abhydrolase_1"/>
    <property type="match status" value="1"/>
</dbReference>
<proteinExistence type="predicted"/>
<dbReference type="PRINTS" id="PR00412">
    <property type="entry name" value="EPOXHYDRLASE"/>
</dbReference>
<feature type="domain" description="AB hydrolase-1" evidence="2">
    <location>
        <begin position="28"/>
        <end position="135"/>
    </location>
</feature>
<dbReference type="EMBL" id="JAEKPD010000008">
    <property type="protein sequence ID" value="MBJ3762912.1"/>
    <property type="molecule type" value="Genomic_DNA"/>
</dbReference>
<dbReference type="PANTHER" id="PTHR43798:SF31">
    <property type="entry name" value="AB HYDROLASE SUPERFAMILY PROTEIN YCLE"/>
    <property type="match status" value="1"/>
</dbReference>
<evidence type="ECO:0000259" key="2">
    <source>
        <dbReference type="Pfam" id="PF00561"/>
    </source>
</evidence>
<protein>
    <submittedName>
        <fullName evidence="3">Alpha/beta fold hydrolase</fullName>
    </submittedName>
</protein>
<dbReference type="GO" id="GO:0016787">
    <property type="term" value="F:hydrolase activity"/>
    <property type="evidence" value="ECO:0007669"/>
    <property type="project" value="UniProtKB-KW"/>
</dbReference>
<dbReference type="GO" id="GO:0016020">
    <property type="term" value="C:membrane"/>
    <property type="evidence" value="ECO:0007669"/>
    <property type="project" value="TreeGrafter"/>
</dbReference>
<evidence type="ECO:0000313" key="4">
    <source>
        <dbReference type="Proteomes" id="UP000642488"/>
    </source>
</evidence>
<gene>
    <name evidence="3" type="ORF">ILP92_09155</name>
</gene>
<dbReference type="InterPro" id="IPR029058">
    <property type="entry name" value="AB_hydrolase_fold"/>
</dbReference>
<organism evidence="3 4">
    <name type="scientific">Palleronia pontilimi</name>
    <dbReference type="NCBI Taxonomy" id="1964209"/>
    <lineage>
        <taxon>Bacteria</taxon>
        <taxon>Pseudomonadati</taxon>
        <taxon>Pseudomonadota</taxon>
        <taxon>Alphaproteobacteria</taxon>
        <taxon>Rhodobacterales</taxon>
        <taxon>Roseobacteraceae</taxon>
        <taxon>Palleronia</taxon>
    </lineage>
</organism>
<keyword evidence="4" id="KW-1185">Reference proteome</keyword>
<dbReference type="RefSeq" id="WP_198916089.1">
    <property type="nucleotide sequence ID" value="NZ_JAEKPD010000008.1"/>
</dbReference>
<dbReference type="InterPro" id="IPR050266">
    <property type="entry name" value="AB_hydrolase_sf"/>
</dbReference>
<name>A0A934IGY6_9RHOB</name>
<dbReference type="PRINTS" id="PR00111">
    <property type="entry name" value="ABHYDROLASE"/>
</dbReference>
<evidence type="ECO:0000256" key="1">
    <source>
        <dbReference type="ARBA" id="ARBA00022801"/>
    </source>
</evidence>
<dbReference type="PANTHER" id="PTHR43798">
    <property type="entry name" value="MONOACYLGLYCEROL LIPASE"/>
    <property type="match status" value="1"/>
</dbReference>